<dbReference type="InterPro" id="IPR002402">
    <property type="entry name" value="Cyt_P450_E_grp-II"/>
</dbReference>
<evidence type="ECO:0000313" key="9">
    <source>
        <dbReference type="EMBL" id="KAI1715085.1"/>
    </source>
</evidence>
<protein>
    <submittedName>
        <fullName evidence="9">Cytochrome p450 domain-containing protein</fullName>
    </submittedName>
</protein>
<keyword evidence="8" id="KW-0812">Transmembrane</keyword>
<keyword evidence="7" id="KW-0503">Monooxygenase</keyword>
<comment type="caution">
    <text evidence="9">The sequence shown here is derived from an EMBL/GenBank/DDBJ whole genome shotgun (WGS) entry which is preliminary data.</text>
</comment>
<comment type="similarity">
    <text evidence="2">Belongs to the cytochrome P450 family.</text>
</comment>
<dbReference type="Gene3D" id="1.10.630.10">
    <property type="entry name" value="Cytochrome P450"/>
    <property type="match status" value="1"/>
</dbReference>
<reference evidence="9" key="1">
    <citation type="submission" date="2022-01" db="EMBL/GenBank/DDBJ databases">
        <title>Genome Sequence Resource for Two Populations of Ditylenchus destructor, the Migratory Endoparasitic Phytonematode.</title>
        <authorList>
            <person name="Zhang H."/>
            <person name="Lin R."/>
            <person name="Xie B."/>
        </authorList>
    </citation>
    <scope>NUCLEOTIDE SEQUENCE</scope>
    <source>
        <strain evidence="9">BazhouSP</strain>
    </source>
</reference>
<dbReference type="InterPro" id="IPR036396">
    <property type="entry name" value="Cyt_P450_sf"/>
</dbReference>
<evidence type="ECO:0000313" key="10">
    <source>
        <dbReference type="Proteomes" id="UP001201812"/>
    </source>
</evidence>
<keyword evidence="10" id="KW-1185">Reference proteome</keyword>
<gene>
    <name evidence="9" type="ORF">DdX_08368</name>
</gene>
<organism evidence="9 10">
    <name type="scientific">Ditylenchus destructor</name>
    <dbReference type="NCBI Taxonomy" id="166010"/>
    <lineage>
        <taxon>Eukaryota</taxon>
        <taxon>Metazoa</taxon>
        <taxon>Ecdysozoa</taxon>
        <taxon>Nematoda</taxon>
        <taxon>Chromadorea</taxon>
        <taxon>Rhabditida</taxon>
        <taxon>Tylenchina</taxon>
        <taxon>Tylenchomorpha</taxon>
        <taxon>Sphaerularioidea</taxon>
        <taxon>Anguinidae</taxon>
        <taxon>Anguininae</taxon>
        <taxon>Ditylenchus</taxon>
    </lineage>
</organism>
<evidence type="ECO:0000256" key="4">
    <source>
        <dbReference type="ARBA" id="ARBA00022723"/>
    </source>
</evidence>
<comment type="cofactor">
    <cofactor evidence="1">
        <name>heme</name>
        <dbReference type="ChEBI" id="CHEBI:30413"/>
    </cofactor>
</comment>
<dbReference type="EMBL" id="JAKKPZ010000012">
    <property type="protein sequence ID" value="KAI1715085.1"/>
    <property type="molecule type" value="Genomic_DNA"/>
</dbReference>
<keyword evidence="8" id="KW-0472">Membrane</keyword>
<feature type="transmembrane region" description="Helical" evidence="8">
    <location>
        <begin position="12"/>
        <end position="43"/>
    </location>
</feature>
<evidence type="ECO:0000256" key="3">
    <source>
        <dbReference type="ARBA" id="ARBA00022617"/>
    </source>
</evidence>
<evidence type="ECO:0000256" key="5">
    <source>
        <dbReference type="ARBA" id="ARBA00023002"/>
    </source>
</evidence>
<name>A0AAD4N526_9BILA</name>
<evidence type="ECO:0000256" key="8">
    <source>
        <dbReference type="SAM" id="Phobius"/>
    </source>
</evidence>
<sequence>MVVAIGEKLSYLILASLIAVKLLPLYWSIVVTAGIFAAFYGAYTFGRIELVTQDLEILRHVLVKDFECFTTRPDIFRFSFGSVKESIATQTLSELEGEEWRRVRYAVTPAFTSLKMRTIIPILNVCCKELEKFIDNYVESNEPIPLKDVLGRMTLDMIAKAGFALDVNTYDRIHESPFVYHSKEFFKDLKFVGLRTFLFPKEVLVLVHKRTSTKEEKTFTDETHLHKGGAPSGIL</sequence>
<keyword evidence="8" id="KW-1133">Transmembrane helix</keyword>
<dbReference type="InterPro" id="IPR050476">
    <property type="entry name" value="Insect_CytP450_Detox"/>
</dbReference>
<dbReference type="PANTHER" id="PTHR24292:SF54">
    <property type="entry name" value="CYP9F3-RELATED"/>
    <property type="match status" value="1"/>
</dbReference>
<keyword evidence="3" id="KW-0349">Heme</keyword>
<dbReference type="GO" id="GO:0016705">
    <property type="term" value="F:oxidoreductase activity, acting on paired donors, with incorporation or reduction of molecular oxygen"/>
    <property type="evidence" value="ECO:0007669"/>
    <property type="project" value="InterPro"/>
</dbReference>
<evidence type="ECO:0000256" key="6">
    <source>
        <dbReference type="ARBA" id="ARBA00023004"/>
    </source>
</evidence>
<dbReference type="GO" id="GO:0020037">
    <property type="term" value="F:heme binding"/>
    <property type="evidence" value="ECO:0007669"/>
    <property type="project" value="InterPro"/>
</dbReference>
<dbReference type="PANTHER" id="PTHR24292">
    <property type="entry name" value="CYTOCHROME P450"/>
    <property type="match status" value="1"/>
</dbReference>
<keyword evidence="5" id="KW-0560">Oxidoreductase</keyword>
<keyword evidence="4" id="KW-0479">Metal-binding</keyword>
<keyword evidence="6" id="KW-0408">Iron</keyword>
<accession>A0AAD4N526</accession>
<dbReference type="InterPro" id="IPR001128">
    <property type="entry name" value="Cyt_P450"/>
</dbReference>
<dbReference type="GO" id="GO:0005506">
    <property type="term" value="F:iron ion binding"/>
    <property type="evidence" value="ECO:0007669"/>
    <property type="project" value="InterPro"/>
</dbReference>
<dbReference type="GO" id="GO:0004497">
    <property type="term" value="F:monooxygenase activity"/>
    <property type="evidence" value="ECO:0007669"/>
    <property type="project" value="UniProtKB-KW"/>
</dbReference>
<proteinExistence type="inferred from homology"/>
<dbReference type="SUPFAM" id="SSF48264">
    <property type="entry name" value="Cytochrome P450"/>
    <property type="match status" value="1"/>
</dbReference>
<evidence type="ECO:0000256" key="2">
    <source>
        <dbReference type="ARBA" id="ARBA00010617"/>
    </source>
</evidence>
<evidence type="ECO:0000256" key="1">
    <source>
        <dbReference type="ARBA" id="ARBA00001971"/>
    </source>
</evidence>
<evidence type="ECO:0000256" key="7">
    <source>
        <dbReference type="ARBA" id="ARBA00023033"/>
    </source>
</evidence>
<dbReference type="PRINTS" id="PR00464">
    <property type="entry name" value="EP450II"/>
</dbReference>
<dbReference type="Proteomes" id="UP001201812">
    <property type="component" value="Unassembled WGS sequence"/>
</dbReference>
<dbReference type="AlphaFoldDB" id="A0AAD4N526"/>
<dbReference type="Pfam" id="PF00067">
    <property type="entry name" value="p450"/>
    <property type="match status" value="1"/>
</dbReference>